<evidence type="ECO:0000256" key="1">
    <source>
        <dbReference type="SAM" id="MobiDB-lite"/>
    </source>
</evidence>
<dbReference type="GeneID" id="27718206"/>
<dbReference type="HOGENOM" id="CLU_068116_2_0_1"/>
<dbReference type="InterPro" id="IPR011008">
    <property type="entry name" value="Dimeric_a/b-barrel"/>
</dbReference>
<dbReference type="PANTHER" id="PTHR36986">
    <property type="entry name" value="UPF0643 PROTEIN PB2B2.08"/>
    <property type="match status" value="1"/>
</dbReference>
<reference evidence="2 3" key="1">
    <citation type="journal article" date="2014" name="Genome Announc.">
        <title>Draft genome sequence of the pathogenic fungus Scedosporium apiospermum.</title>
        <authorList>
            <person name="Vandeputte P."/>
            <person name="Ghamrawi S."/>
            <person name="Rechenmann M."/>
            <person name="Iltis A."/>
            <person name="Giraud S."/>
            <person name="Fleury M."/>
            <person name="Thornton C."/>
            <person name="Delhaes L."/>
            <person name="Meyer W."/>
            <person name="Papon N."/>
            <person name="Bouchara J.P."/>
        </authorList>
    </citation>
    <scope>NUCLEOTIDE SEQUENCE [LARGE SCALE GENOMIC DNA]</scope>
    <source>
        <strain evidence="2 3">IHEM 14462</strain>
    </source>
</reference>
<proteinExistence type="predicted"/>
<evidence type="ECO:0000313" key="2">
    <source>
        <dbReference type="EMBL" id="KEZ46766.1"/>
    </source>
</evidence>
<comment type="caution">
    <text evidence="2">The sequence shown here is derived from an EMBL/GenBank/DDBJ whole genome shotgun (WGS) entry which is preliminary data.</text>
</comment>
<dbReference type="KEGG" id="sapo:SAPIO_CDS0054"/>
<dbReference type="AlphaFoldDB" id="A0A084GHF4"/>
<feature type="region of interest" description="Disordered" evidence="1">
    <location>
        <begin position="1"/>
        <end position="24"/>
    </location>
</feature>
<dbReference type="OrthoDB" id="2140489at2759"/>
<accession>A0A084GHF4</accession>
<dbReference type="PANTHER" id="PTHR36986:SF1">
    <property type="entry name" value="UPF0643 PROTEIN PB2B2.08"/>
    <property type="match status" value="1"/>
</dbReference>
<dbReference type="SUPFAM" id="SSF54909">
    <property type="entry name" value="Dimeric alpha+beta barrel"/>
    <property type="match status" value="1"/>
</dbReference>
<dbReference type="EMBL" id="JOWA01000011">
    <property type="protein sequence ID" value="KEZ46766.1"/>
    <property type="molecule type" value="Genomic_DNA"/>
</dbReference>
<dbReference type="Proteomes" id="UP000028545">
    <property type="component" value="Unassembled WGS sequence"/>
</dbReference>
<dbReference type="OMA" id="VWRSRED"/>
<evidence type="ECO:0000313" key="3">
    <source>
        <dbReference type="Proteomes" id="UP000028545"/>
    </source>
</evidence>
<gene>
    <name evidence="2" type="ORF">SAPIO_CDS0054</name>
</gene>
<organism evidence="2 3">
    <name type="scientific">Pseudallescheria apiosperma</name>
    <name type="common">Scedosporium apiospermum</name>
    <dbReference type="NCBI Taxonomy" id="563466"/>
    <lineage>
        <taxon>Eukaryota</taxon>
        <taxon>Fungi</taxon>
        <taxon>Dikarya</taxon>
        <taxon>Ascomycota</taxon>
        <taxon>Pezizomycotina</taxon>
        <taxon>Sordariomycetes</taxon>
        <taxon>Hypocreomycetidae</taxon>
        <taxon>Microascales</taxon>
        <taxon>Microascaceae</taxon>
        <taxon>Scedosporium</taxon>
    </lineage>
</organism>
<dbReference type="RefSeq" id="XP_016646565.1">
    <property type="nucleotide sequence ID" value="XM_016782932.1"/>
</dbReference>
<name>A0A084GHF4_PSEDA</name>
<protein>
    <submittedName>
        <fullName evidence="2">Uncharacterized protein</fullName>
    </submittedName>
</protein>
<keyword evidence="3" id="KW-1185">Reference proteome</keyword>
<dbReference type="VEuPathDB" id="FungiDB:SAPIO_CDS0054"/>
<sequence>MRLLDTPQSSQDSTRQTTPENPTQFLVTSPYTTPEHLLNLSTLDNENALFAKALTHLRCVRDDYATAPYLDSFNWVEVLDKLRESAGDGFAETSFFIVAFRSQIPPTTVYEDLGILDEAAHAEAVACGGFLKYWFGHPDTDGRNLATCVWRSRDDAIRAGHTAGHRRAARATASMYSHWKIDRHRLIIGPGATEWKLIEWSDDYTGGQ</sequence>